<dbReference type="InterPro" id="IPR025714">
    <property type="entry name" value="Methyltranfer_dom"/>
</dbReference>
<dbReference type="GO" id="GO:0032259">
    <property type="term" value="P:methylation"/>
    <property type="evidence" value="ECO:0007669"/>
    <property type="project" value="UniProtKB-KW"/>
</dbReference>
<evidence type="ECO:0000259" key="4">
    <source>
        <dbReference type="Pfam" id="PF13847"/>
    </source>
</evidence>
<dbReference type="Proteomes" id="UP000277577">
    <property type="component" value="Chromosome"/>
</dbReference>
<dbReference type="InterPro" id="IPR051052">
    <property type="entry name" value="Diverse_substrate_MTase"/>
</dbReference>
<dbReference type="Pfam" id="PF13847">
    <property type="entry name" value="Methyltransf_31"/>
    <property type="match status" value="1"/>
</dbReference>
<keyword evidence="8" id="KW-1185">Reference proteome</keyword>
<evidence type="ECO:0000313" key="7">
    <source>
        <dbReference type="Proteomes" id="UP000054921"/>
    </source>
</evidence>
<dbReference type="Proteomes" id="UP000054921">
    <property type="component" value="Unassembled WGS sequence"/>
</dbReference>
<keyword evidence="2 5" id="KW-0808">Transferase</keyword>
<reference evidence="6 8" key="2">
    <citation type="submission" date="2018-12" db="EMBL/GenBank/DDBJ databases">
        <authorList>
            <consortium name="Pathogen Informatics"/>
        </authorList>
    </citation>
    <scope>NUCLEOTIDE SEQUENCE [LARGE SCALE GENOMIC DNA]</scope>
    <source>
        <strain evidence="6 8">NCTC11976</strain>
    </source>
</reference>
<dbReference type="SUPFAM" id="SSF53335">
    <property type="entry name" value="S-adenosyl-L-methionine-dependent methyltransferases"/>
    <property type="match status" value="1"/>
</dbReference>
<name>A0A0W0S7N1_9GAMM</name>
<dbReference type="AlphaFoldDB" id="A0A0W0S7N1"/>
<accession>A0A0W0S7N1</accession>
<dbReference type="Gene3D" id="3.40.50.150">
    <property type="entry name" value="Vaccinia Virus protein VP39"/>
    <property type="match status" value="1"/>
</dbReference>
<sequence>MQNENLSLVIMIMPKFKTRSREKEIIDLGPDFYTSQEYEHSLKKLFKINRIMGIFKNTVNLLQRFSERSVLADVGCGGGLLLLHLSKYYPRMKMLGLDISTEAIELAEKELDEWQQKNGSISVEFKIQPQPELDITPNSVDIILINLVCHHLDDDELIKFLIKANHTARKAVVINDLHRNFVAYWLYKIISPILFNNRLITHDGLLSIQKSFTRKELEFLLHKAGIKNYQIKWHFPFWWSILILK</sequence>
<dbReference type="PANTHER" id="PTHR44942:SF4">
    <property type="entry name" value="METHYLTRANSFERASE TYPE 11 DOMAIN-CONTAINING PROTEIN"/>
    <property type="match status" value="1"/>
</dbReference>
<evidence type="ECO:0000256" key="3">
    <source>
        <dbReference type="SAM" id="Coils"/>
    </source>
</evidence>
<dbReference type="OrthoDB" id="9800454at2"/>
<evidence type="ECO:0000256" key="2">
    <source>
        <dbReference type="ARBA" id="ARBA00022679"/>
    </source>
</evidence>
<dbReference type="EMBL" id="LNXW01000013">
    <property type="protein sequence ID" value="KTC79582.1"/>
    <property type="molecule type" value="Genomic_DNA"/>
</dbReference>
<organism evidence="5 7">
    <name type="scientific">Legionella cherrii</name>
    <dbReference type="NCBI Taxonomy" id="28084"/>
    <lineage>
        <taxon>Bacteria</taxon>
        <taxon>Pseudomonadati</taxon>
        <taxon>Pseudomonadota</taxon>
        <taxon>Gammaproteobacteria</taxon>
        <taxon>Legionellales</taxon>
        <taxon>Legionellaceae</taxon>
        <taxon>Legionella</taxon>
    </lineage>
</organism>
<dbReference type="PANTHER" id="PTHR44942">
    <property type="entry name" value="METHYLTRANSF_11 DOMAIN-CONTAINING PROTEIN"/>
    <property type="match status" value="1"/>
</dbReference>
<protein>
    <submittedName>
        <fullName evidence="5">Methyltransferase</fullName>
    </submittedName>
</protein>
<evidence type="ECO:0000313" key="6">
    <source>
        <dbReference type="EMBL" id="VEB37563.1"/>
    </source>
</evidence>
<dbReference type="RefSeq" id="WP_126325195.1">
    <property type="nucleotide sequence ID" value="NZ_CAAAIT010000001.1"/>
</dbReference>
<proteinExistence type="predicted"/>
<feature type="domain" description="Methyltransferase" evidence="4">
    <location>
        <begin position="72"/>
        <end position="176"/>
    </location>
</feature>
<dbReference type="STRING" id="28084.Lche_1602"/>
<dbReference type="InterPro" id="IPR029063">
    <property type="entry name" value="SAM-dependent_MTases_sf"/>
</dbReference>
<evidence type="ECO:0000256" key="1">
    <source>
        <dbReference type="ARBA" id="ARBA00022603"/>
    </source>
</evidence>
<keyword evidence="3" id="KW-0175">Coiled coil</keyword>
<gene>
    <name evidence="5" type="ORF">Lche_1602</name>
    <name evidence="6" type="ORF">NCTC11976_02280</name>
</gene>
<evidence type="ECO:0000313" key="8">
    <source>
        <dbReference type="Proteomes" id="UP000277577"/>
    </source>
</evidence>
<feature type="coiled-coil region" evidence="3">
    <location>
        <begin position="97"/>
        <end position="124"/>
    </location>
</feature>
<evidence type="ECO:0000313" key="5">
    <source>
        <dbReference type="EMBL" id="KTC79582.1"/>
    </source>
</evidence>
<dbReference type="EMBL" id="LR134173">
    <property type="protein sequence ID" value="VEB37563.1"/>
    <property type="molecule type" value="Genomic_DNA"/>
</dbReference>
<reference evidence="5 7" key="1">
    <citation type="submission" date="2015-11" db="EMBL/GenBank/DDBJ databases">
        <title>Genomic analysis of 38 Legionella species identifies large and diverse effector repertoires.</title>
        <authorList>
            <person name="Burstein D."/>
            <person name="Amaro F."/>
            <person name="Zusman T."/>
            <person name="Lifshitz Z."/>
            <person name="Cohen O."/>
            <person name="Gilbert J.A."/>
            <person name="Pupko T."/>
            <person name="Shuman H.A."/>
            <person name="Segal G."/>
        </authorList>
    </citation>
    <scope>NUCLEOTIDE SEQUENCE [LARGE SCALE GENOMIC DNA]</scope>
    <source>
        <strain evidence="5 7">ORW</strain>
    </source>
</reference>
<dbReference type="GO" id="GO:0008168">
    <property type="term" value="F:methyltransferase activity"/>
    <property type="evidence" value="ECO:0007669"/>
    <property type="project" value="UniProtKB-KW"/>
</dbReference>
<keyword evidence="1 5" id="KW-0489">Methyltransferase</keyword>
<dbReference type="PATRIC" id="fig|28084.5.peg.1738"/>